<organism evidence="2 3">
    <name type="scientific">Natronococcus jeotgali DSM 18795</name>
    <dbReference type="NCBI Taxonomy" id="1227498"/>
    <lineage>
        <taxon>Archaea</taxon>
        <taxon>Methanobacteriati</taxon>
        <taxon>Methanobacteriota</taxon>
        <taxon>Stenosarchaea group</taxon>
        <taxon>Halobacteria</taxon>
        <taxon>Halobacteriales</taxon>
        <taxon>Natrialbaceae</taxon>
        <taxon>Natronococcus</taxon>
    </lineage>
</organism>
<evidence type="ECO:0000313" key="3">
    <source>
        <dbReference type="Proteomes" id="UP000011531"/>
    </source>
</evidence>
<protein>
    <submittedName>
        <fullName evidence="2">Ser-Asp rich fibrinogen-binding, bone sialoprotein-binding protein</fullName>
    </submittedName>
</protein>
<keyword evidence="3" id="KW-1185">Reference proteome</keyword>
<evidence type="ECO:0000256" key="1">
    <source>
        <dbReference type="SAM" id="MobiDB-lite"/>
    </source>
</evidence>
<dbReference type="EMBL" id="AOIA01000018">
    <property type="protein sequence ID" value="ELY66201.1"/>
    <property type="molecule type" value="Genomic_DNA"/>
</dbReference>
<name>L9XXP2_9EURY</name>
<dbReference type="STRING" id="1227498.C492_01433"/>
<proteinExistence type="predicted"/>
<feature type="region of interest" description="Disordered" evidence="1">
    <location>
        <begin position="144"/>
        <end position="174"/>
    </location>
</feature>
<reference evidence="2 3" key="1">
    <citation type="journal article" date="2014" name="PLoS Genet.">
        <title>Phylogenetically driven sequencing of extremely halophilic archaea reveals strategies for static and dynamic osmo-response.</title>
        <authorList>
            <person name="Becker E.A."/>
            <person name="Seitzer P.M."/>
            <person name="Tritt A."/>
            <person name="Larsen D."/>
            <person name="Krusor M."/>
            <person name="Yao A.I."/>
            <person name="Wu D."/>
            <person name="Madern D."/>
            <person name="Eisen J.A."/>
            <person name="Darling A.E."/>
            <person name="Facciotti M.T."/>
        </authorList>
    </citation>
    <scope>NUCLEOTIDE SEQUENCE [LARGE SCALE GENOMIC DNA]</scope>
    <source>
        <strain evidence="2 3">DSM 18795</strain>
    </source>
</reference>
<accession>L9XXP2</accession>
<dbReference type="AlphaFoldDB" id="L9XXP2"/>
<sequence length="174" mass="18667">MAILTVARARGPIVNRRTVLRSAGVVAVASLAGCVDAVEEHFTGGLESPVPVEITNEGERSYNISLDATARGQDRQTYEESYTITPGERVAPPHLEGSEQQFRVIRHGDGDEIENLVETGTITEETSLVLITITDDAVDLEIIEDEAEAEQEREAAEGDSNETNGSDGDNATQG</sequence>
<gene>
    <name evidence="2" type="ORF">C492_01433</name>
</gene>
<feature type="compositionally biased region" description="Polar residues" evidence="1">
    <location>
        <begin position="161"/>
        <end position="174"/>
    </location>
</feature>
<evidence type="ECO:0000313" key="2">
    <source>
        <dbReference type="EMBL" id="ELY66201.1"/>
    </source>
</evidence>
<comment type="caution">
    <text evidence="2">The sequence shown here is derived from an EMBL/GenBank/DDBJ whole genome shotgun (WGS) entry which is preliminary data.</text>
</comment>
<dbReference type="Proteomes" id="UP000011531">
    <property type="component" value="Unassembled WGS sequence"/>
</dbReference>